<protein>
    <recommendedName>
        <fullName evidence="6">Polyamine aminopropyltransferase</fullName>
    </recommendedName>
    <alternativeName>
        <fullName evidence="6">Putrescine aminopropyltransferase</fullName>
        <shortName evidence="6">PAPT</shortName>
    </alternativeName>
    <alternativeName>
        <fullName evidence="6">Spermidine synthase</fullName>
        <shortName evidence="6">SPDS</shortName>
        <shortName evidence="6">SPDSY</shortName>
        <ecNumber evidence="6">2.5.1.16</ecNumber>
    </alternativeName>
</protein>
<feature type="binding site" evidence="6">
    <location>
        <position position="64"/>
    </location>
    <ligand>
        <name>spermidine</name>
        <dbReference type="ChEBI" id="CHEBI:57834"/>
    </ligand>
</feature>
<feature type="binding site" evidence="6">
    <location>
        <begin position="139"/>
        <end position="140"/>
    </location>
    <ligand>
        <name>S-methyl-5'-thioadenosine</name>
        <dbReference type="ChEBI" id="CHEBI:17509"/>
    </ligand>
</feature>
<name>B5YF01_DICT6</name>
<dbReference type="RefSeq" id="WP_012547113.1">
    <property type="nucleotide sequence ID" value="NC_011297.1"/>
</dbReference>
<sequence length="285" mass="33290">MHDYEWYVDLVAEDQMHCYKVEEVIVDLISPYQKIQIIKNPTYGKCLIIDGKMQSAEKDEFIYHETLIHPALILHPNPKNVLVIGAGEGATLRELLKYENLSIVAVEIDPNVVDFAEKYLWEWHQGAFRSDRVRLVFEDGWNFVRDTNERFDVVVLDLPEPYPDTPAYRLYTEDFYKMVYNILNPSGIVVTQAETVQLGQEYKHFNIKKSFSAVFKSSYSYQTFIPSFDGSWGFLIGSRDNLDPFKPVDVINKLISQRIKGELRYYDGETHNHLFHLPKYLRGAF</sequence>
<dbReference type="GO" id="GO:0008295">
    <property type="term" value="P:spermidine biosynthetic process"/>
    <property type="evidence" value="ECO:0007669"/>
    <property type="project" value="UniProtKB-UniRule"/>
</dbReference>
<feature type="domain" description="PABS" evidence="8">
    <location>
        <begin position="4"/>
        <end position="239"/>
    </location>
</feature>
<keyword evidence="10" id="KW-1185">Reference proteome</keyword>
<dbReference type="PROSITE" id="PS51006">
    <property type="entry name" value="PABS_2"/>
    <property type="match status" value="1"/>
</dbReference>
<organism evidence="9 10">
    <name type="scientific">Dictyoglomus thermophilum (strain ATCC 35947 / DSM 3960 / H-6-12)</name>
    <dbReference type="NCBI Taxonomy" id="309799"/>
    <lineage>
        <taxon>Bacteria</taxon>
        <taxon>Pseudomonadati</taxon>
        <taxon>Dictyoglomota</taxon>
        <taxon>Dictyoglomia</taxon>
        <taxon>Dictyoglomales</taxon>
        <taxon>Dictyoglomaceae</taxon>
        <taxon>Dictyoglomus</taxon>
    </lineage>
</organism>
<dbReference type="AlphaFoldDB" id="B5YF01"/>
<evidence type="ECO:0000256" key="2">
    <source>
        <dbReference type="ARBA" id="ARBA00022679"/>
    </source>
</evidence>
<comment type="similarity">
    <text evidence="1 6">Belongs to the spermidine/spermine synthase family.</text>
</comment>
<dbReference type="PANTHER" id="PTHR43317:SF1">
    <property type="entry name" value="THERMOSPERMINE SYNTHASE ACAULIS5"/>
    <property type="match status" value="1"/>
</dbReference>
<evidence type="ECO:0000256" key="4">
    <source>
        <dbReference type="ARBA" id="ARBA00023115"/>
    </source>
</evidence>
<dbReference type="Gene3D" id="3.40.50.150">
    <property type="entry name" value="Vaccinia Virus protein VP39"/>
    <property type="match status" value="1"/>
</dbReference>
<dbReference type="STRING" id="309799.DICTH_1287"/>
<feature type="binding site" evidence="6">
    <location>
        <position position="88"/>
    </location>
    <ligand>
        <name>spermidine</name>
        <dbReference type="ChEBI" id="CHEBI:57834"/>
    </ligand>
</feature>
<dbReference type="UniPathway" id="UPA00248">
    <property type="reaction ID" value="UER00314"/>
</dbReference>
<dbReference type="InterPro" id="IPR029063">
    <property type="entry name" value="SAM-dependent_MTases_sf"/>
</dbReference>
<dbReference type="InterPro" id="IPR035246">
    <property type="entry name" value="Spermidine_synt_N"/>
</dbReference>
<dbReference type="KEGG" id="dth:DICTH_1287"/>
<gene>
    <name evidence="6" type="primary">speE</name>
    <name evidence="9" type="ordered locus">DICTH_1287</name>
</gene>
<dbReference type="Proteomes" id="UP000001733">
    <property type="component" value="Chromosome"/>
</dbReference>
<evidence type="ECO:0000256" key="6">
    <source>
        <dbReference type="HAMAP-Rule" id="MF_00198"/>
    </source>
</evidence>
<accession>B5YF01</accession>
<dbReference type="GO" id="GO:0004766">
    <property type="term" value="F:spermidine synthase activity"/>
    <property type="evidence" value="ECO:0007669"/>
    <property type="project" value="UniProtKB-UniRule"/>
</dbReference>
<comment type="function">
    <text evidence="6">Catalyzes the irreversible transfer of a propylamine group from the amino donor S-adenosylmethioninamine (decarboxy-AdoMet) to putrescine (1,4-diaminobutane) to yield spermidine.</text>
</comment>
<evidence type="ECO:0000256" key="1">
    <source>
        <dbReference type="ARBA" id="ARBA00007867"/>
    </source>
</evidence>
<feature type="active site" description="Proton acceptor" evidence="6 7">
    <location>
        <position position="157"/>
    </location>
</feature>
<keyword evidence="3 6" id="KW-0745">Spermidine biosynthesis</keyword>
<evidence type="ECO:0000256" key="7">
    <source>
        <dbReference type="PROSITE-ProRule" id="PRU00354"/>
    </source>
</evidence>
<evidence type="ECO:0000256" key="3">
    <source>
        <dbReference type="ARBA" id="ARBA00023066"/>
    </source>
</evidence>
<feature type="binding site" evidence="6">
    <location>
        <position position="33"/>
    </location>
    <ligand>
        <name>S-methyl-5'-thioadenosine</name>
        <dbReference type="ChEBI" id="CHEBI:17509"/>
    </ligand>
</feature>
<dbReference type="InterPro" id="IPR030374">
    <property type="entry name" value="PABS"/>
</dbReference>
<dbReference type="PaxDb" id="309799-DICTH_1287"/>
<reference evidence="9 10" key="1">
    <citation type="journal article" date="2014" name="Genome Announc.">
        <title>Complete Genome Sequence of the Extreme Thermophile Dictyoglomus thermophilum H-6-12.</title>
        <authorList>
            <person name="Coil D.A."/>
            <person name="Badger J.H."/>
            <person name="Forberger H.C."/>
            <person name="Riggs F."/>
            <person name="Madupu R."/>
            <person name="Fedorova N."/>
            <person name="Ward N."/>
            <person name="Robb F.T."/>
            <person name="Eisen J.A."/>
        </authorList>
    </citation>
    <scope>NUCLEOTIDE SEQUENCE [LARGE SCALE GENOMIC DNA]</scope>
    <source>
        <strain evidence="10">ATCC 35947 / DSM 3960 / H-6-12</strain>
    </source>
</reference>
<evidence type="ECO:0000313" key="10">
    <source>
        <dbReference type="Proteomes" id="UP000001733"/>
    </source>
</evidence>
<dbReference type="EC" id="2.5.1.16" evidence="6"/>
<dbReference type="EMBL" id="CP001146">
    <property type="protein sequence ID" value="ACI18481.1"/>
    <property type="molecule type" value="Genomic_DNA"/>
</dbReference>
<feature type="binding site" evidence="6">
    <location>
        <position position="107"/>
    </location>
    <ligand>
        <name>S-methyl-5'-thioadenosine</name>
        <dbReference type="ChEBI" id="CHEBI:17509"/>
    </ligand>
</feature>
<comment type="pathway">
    <text evidence="6">Amine and polyamine biosynthesis; spermidine biosynthesis; spermidine from putrescine: step 1/1.</text>
</comment>
<feature type="binding site" evidence="6">
    <location>
        <position position="166"/>
    </location>
    <ligand>
        <name>S-methyl-5'-thioadenosine</name>
        <dbReference type="ChEBI" id="CHEBI:17509"/>
    </ligand>
</feature>
<dbReference type="SUPFAM" id="SSF53335">
    <property type="entry name" value="S-adenosyl-L-methionine-dependent methyltransferases"/>
    <property type="match status" value="1"/>
</dbReference>
<dbReference type="InterPro" id="IPR037163">
    <property type="entry name" value="Spermidine_synt_N_sf"/>
</dbReference>
<dbReference type="HOGENOM" id="CLU_048199_0_1_0"/>
<dbReference type="CDD" id="cd02440">
    <property type="entry name" value="AdoMet_MTases"/>
    <property type="match status" value="1"/>
</dbReference>
<evidence type="ECO:0000313" key="9">
    <source>
        <dbReference type="EMBL" id="ACI18481.1"/>
    </source>
</evidence>
<dbReference type="InterPro" id="IPR001045">
    <property type="entry name" value="Spermi_synthase"/>
</dbReference>
<evidence type="ECO:0000259" key="8">
    <source>
        <dbReference type="PROSITE" id="PS51006"/>
    </source>
</evidence>
<keyword evidence="4 6" id="KW-0620">Polyamine biosynthesis</keyword>
<comment type="caution">
    <text evidence="6">Lacks conserved residue(s) required for the propagation of feature annotation.</text>
</comment>
<keyword evidence="2 6" id="KW-0808">Transferase</keyword>
<dbReference type="FunFam" id="3.40.50.150:FF:000088">
    <property type="entry name" value="Polyamine aminopropyltransferase"/>
    <property type="match status" value="1"/>
</dbReference>
<dbReference type="eggNOG" id="COG0421">
    <property type="taxonomic scope" value="Bacteria"/>
</dbReference>
<dbReference type="Pfam" id="PF17284">
    <property type="entry name" value="Spermine_synt_N"/>
    <property type="match status" value="1"/>
</dbReference>
<comment type="catalytic activity">
    <reaction evidence="5">
        <text>S-adenosyl 3-(methylsulfanyl)propylamine + spermidine = thermospermine + S-methyl-5'-thioadenosine + H(+)</text>
        <dbReference type="Rhea" id="RHEA:30515"/>
        <dbReference type="ChEBI" id="CHEBI:15378"/>
        <dbReference type="ChEBI" id="CHEBI:17509"/>
        <dbReference type="ChEBI" id="CHEBI:57443"/>
        <dbReference type="ChEBI" id="CHEBI:57834"/>
        <dbReference type="ChEBI" id="CHEBI:59903"/>
        <dbReference type="EC" id="2.5.1.79"/>
    </reaction>
</comment>
<dbReference type="NCBIfam" id="NF002010">
    <property type="entry name" value="PRK00811.1"/>
    <property type="match status" value="1"/>
</dbReference>
<dbReference type="PANTHER" id="PTHR43317">
    <property type="entry name" value="THERMOSPERMINE SYNTHASE ACAULIS5"/>
    <property type="match status" value="1"/>
</dbReference>
<dbReference type="HAMAP" id="MF_00198">
    <property type="entry name" value="Spermidine_synth"/>
    <property type="match status" value="1"/>
</dbReference>
<comment type="subunit">
    <text evidence="6">Homodimer or homotetramer.</text>
</comment>
<evidence type="ECO:0000256" key="5">
    <source>
        <dbReference type="ARBA" id="ARBA00048874"/>
    </source>
</evidence>
<dbReference type="Gene3D" id="2.30.140.10">
    <property type="entry name" value="Spermidine synthase, tetramerisation domain"/>
    <property type="match status" value="1"/>
</dbReference>
<dbReference type="Pfam" id="PF01564">
    <property type="entry name" value="Spermine_synth"/>
    <property type="match status" value="1"/>
</dbReference>
<comment type="catalytic activity">
    <reaction evidence="6">
        <text>S-adenosyl 3-(methylsulfanyl)propylamine + putrescine = S-methyl-5'-thioadenosine + spermidine + H(+)</text>
        <dbReference type="Rhea" id="RHEA:12721"/>
        <dbReference type="ChEBI" id="CHEBI:15378"/>
        <dbReference type="ChEBI" id="CHEBI:17509"/>
        <dbReference type="ChEBI" id="CHEBI:57443"/>
        <dbReference type="ChEBI" id="CHEBI:57834"/>
        <dbReference type="ChEBI" id="CHEBI:326268"/>
        <dbReference type="EC" id="2.5.1.16"/>
    </reaction>
</comment>
<proteinExistence type="inferred from homology"/>
<dbReference type="OrthoDB" id="9793120at2"/>
<dbReference type="GO" id="GO:0010487">
    <property type="term" value="F:thermospermine synthase activity"/>
    <property type="evidence" value="ECO:0007669"/>
    <property type="project" value="UniProtKB-EC"/>
</dbReference>